<dbReference type="OrthoDB" id="10021397at2759"/>
<feature type="transmembrane region" description="Helical" evidence="6">
    <location>
        <begin position="340"/>
        <end position="358"/>
    </location>
</feature>
<protein>
    <submittedName>
        <fullName evidence="8">Probable DHA14-like major facilitator ABC transporter</fullName>
    </submittedName>
</protein>
<keyword evidence="9" id="KW-1185">Reference proteome</keyword>
<feature type="transmembrane region" description="Helical" evidence="6">
    <location>
        <begin position="223"/>
        <end position="245"/>
    </location>
</feature>
<dbReference type="HOGENOM" id="CLU_000960_22_1_1"/>
<keyword evidence="3 6" id="KW-1133">Transmembrane helix</keyword>
<dbReference type="PANTHER" id="PTHR23501:SF198">
    <property type="entry name" value="AZOLE RESISTANCE PROTEIN 1-RELATED"/>
    <property type="match status" value="1"/>
</dbReference>
<evidence type="ECO:0000259" key="7">
    <source>
        <dbReference type="PROSITE" id="PS50850"/>
    </source>
</evidence>
<feature type="transmembrane region" description="Helical" evidence="6">
    <location>
        <begin position="74"/>
        <end position="99"/>
    </location>
</feature>
<feature type="compositionally biased region" description="Basic and acidic residues" evidence="5">
    <location>
        <begin position="37"/>
        <end position="48"/>
    </location>
</feature>
<evidence type="ECO:0000256" key="4">
    <source>
        <dbReference type="ARBA" id="ARBA00023136"/>
    </source>
</evidence>
<dbReference type="Gene3D" id="1.20.1250.20">
    <property type="entry name" value="MFS general substrate transporter like domains"/>
    <property type="match status" value="1"/>
</dbReference>
<dbReference type="CDD" id="cd17502">
    <property type="entry name" value="MFS_Azr1_MDR_like"/>
    <property type="match status" value="1"/>
</dbReference>
<feature type="transmembrane region" description="Helical" evidence="6">
    <location>
        <begin position="433"/>
        <end position="452"/>
    </location>
</feature>
<feature type="transmembrane region" description="Helical" evidence="6">
    <location>
        <begin position="266"/>
        <end position="289"/>
    </location>
</feature>
<accession>G4TQV5</accession>
<keyword evidence="2 6" id="KW-0812">Transmembrane</keyword>
<dbReference type="InParanoid" id="G4TQV5"/>
<evidence type="ECO:0000256" key="2">
    <source>
        <dbReference type="ARBA" id="ARBA00022692"/>
    </source>
</evidence>
<dbReference type="AlphaFoldDB" id="G4TQV5"/>
<evidence type="ECO:0000256" key="3">
    <source>
        <dbReference type="ARBA" id="ARBA00022989"/>
    </source>
</evidence>
<dbReference type="EMBL" id="CAFZ01000246">
    <property type="protein sequence ID" value="CCA73698.1"/>
    <property type="molecule type" value="Genomic_DNA"/>
</dbReference>
<evidence type="ECO:0000256" key="1">
    <source>
        <dbReference type="ARBA" id="ARBA00004141"/>
    </source>
</evidence>
<dbReference type="GO" id="GO:0005886">
    <property type="term" value="C:plasma membrane"/>
    <property type="evidence" value="ECO:0007669"/>
    <property type="project" value="TreeGrafter"/>
</dbReference>
<feature type="region of interest" description="Disordered" evidence="5">
    <location>
        <begin position="1"/>
        <end position="56"/>
    </location>
</feature>
<gene>
    <name evidence="8" type="ORF">PIIN_07652</name>
</gene>
<feature type="transmembrane region" description="Helical" evidence="6">
    <location>
        <begin position="111"/>
        <end position="130"/>
    </location>
</feature>
<sequence length="581" mass="62530">MLSKLAGESSLDTKSTPLTPSRVDTLDTGGEAVTRVNSKENKSKEDVSHSIGAEDSPVKAADGHEKVLLTGRKLVLAHLGFLLAMFCTSLDQTIVATALPKLASQFNALDQLTWVVTAYFLTQAGLMLFFGQVLTIAKAKWVYLSCIVLFEIGSLICGVAPQMNVLIFGRAFQGVGASGIYISIITVLSQITKLENRPILFGTFGAVFAIGPLLGGALTDHATWRWCFYINLPFGGISIVAALLFQPSNPPPPNPLYDSKTMLQRWLALDWVGAFLSVATVVCLLLPLQWGGVTRPWNDKAVIALFVVFAALFGAFIAWEHHKGARAMMPLSFFRNRTQVGGALAIFAMMIPFLAGTYYLPFFYQAKGRTASQSGIDIIPFMLTMVFASFTSGGIVNATGHYYYILVFGPLISAVGAGLLFTIDEFMGSARLIGYQIIFGMGLGIAGQLPLMAVQAEYALLPELIAQASSLLSFLQLIGGVVGIAIAGTIFNNKLNTELSVYAPNLPPDTLEHVKQSVTVIFELEDTIKGGVIHAYVKALTWIFILCIPACVLASICGAFVRNWNFKTRGKGAAGEAPVVV</sequence>
<dbReference type="OMA" id="MCATQIL"/>
<keyword evidence="4 6" id="KW-0472">Membrane</keyword>
<dbReference type="eggNOG" id="KOG0254">
    <property type="taxonomic scope" value="Eukaryota"/>
</dbReference>
<evidence type="ECO:0000313" key="8">
    <source>
        <dbReference type="EMBL" id="CCA73698.1"/>
    </source>
</evidence>
<dbReference type="PROSITE" id="PS50850">
    <property type="entry name" value="MFS"/>
    <property type="match status" value="1"/>
</dbReference>
<feature type="transmembrane region" description="Helical" evidence="6">
    <location>
        <begin position="464"/>
        <end position="491"/>
    </location>
</feature>
<dbReference type="InterPro" id="IPR011701">
    <property type="entry name" value="MFS"/>
</dbReference>
<organism evidence="8 9">
    <name type="scientific">Serendipita indica (strain DSM 11827)</name>
    <name type="common">Root endophyte fungus</name>
    <name type="synonym">Piriformospora indica</name>
    <dbReference type="NCBI Taxonomy" id="1109443"/>
    <lineage>
        <taxon>Eukaryota</taxon>
        <taxon>Fungi</taxon>
        <taxon>Dikarya</taxon>
        <taxon>Basidiomycota</taxon>
        <taxon>Agaricomycotina</taxon>
        <taxon>Agaricomycetes</taxon>
        <taxon>Sebacinales</taxon>
        <taxon>Serendipitaceae</taxon>
        <taxon>Serendipita</taxon>
    </lineage>
</organism>
<feature type="transmembrane region" description="Helical" evidence="6">
    <location>
        <begin position="199"/>
        <end position="217"/>
    </location>
</feature>
<dbReference type="InterPro" id="IPR020846">
    <property type="entry name" value="MFS_dom"/>
</dbReference>
<dbReference type="PANTHER" id="PTHR23501">
    <property type="entry name" value="MAJOR FACILITATOR SUPERFAMILY"/>
    <property type="match status" value="1"/>
</dbReference>
<dbReference type="Pfam" id="PF07690">
    <property type="entry name" value="MFS_1"/>
    <property type="match status" value="1"/>
</dbReference>
<feature type="compositionally biased region" description="Polar residues" evidence="5">
    <location>
        <begin position="10"/>
        <end position="19"/>
    </location>
</feature>
<feature type="transmembrane region" description="Helical" evidence="6">
    <location>
        <begin position="301"/>
        <end position="319"/>
    </location>
</feature>
<feature type="transmembrane region" description="Helical" evidence="6">
    <location>
        <begin position="378"/>
        <end position="396"/>
    </location>
</feature>
<name>G4TQV5_SERID</name>
<feature type="transmembrane region" description="Helical" evidence="6">
    <location>
        <begin position="167"/>
        <end position="187"/>
    </location>
</feature>
<dbReference type="SUPFAM" id="SSF103473">
    <property type="entry name" value="MFS general substrate transporter"/>
    <property type="match status" value="1"/>
</dbReference>
<comment type="subcellular location">
    <subcellularLocation>
        <location evidence="1">Membrane</location>
        <topology evidence="1">Multi-pass membrane protein</topology>
    </subcellularLocation>
</comment>
<dbReference type="Proteomes" id="UP000007148">
    <property type="component" value="Unassembled WGS sequence"/>
</dbReference>
<evidence type="ECO:0000256" key="5">
    <source>
        <dbReference type="SAM" id="MobiDB-lite"/>
    </source>
</evidence>
<reference evidence="8 9" key="1">
    <citation type="journal article" date="2011" name="PLoS Pathog.">
        <title>Endophytic Life Strategies Decoded by Genome and Transcriptome Analyses of the Mutualistic Root Symbiont Piriformospora indica.</title>
        <authorList>
            <person name="Zuccaro A."/>
            <person name="Lahrmann U."/>
            <person name="Guldener U."/>
            <person name="Langen G."/>
            <person name="Pfiffi S."/>
            <person name="Biedenkopf D."/>
            <person name="Wong P."/>
            <person name="Samans B."/>
            <person name="Grimm C."/>
            <person name="Basiewicz M."/>
            <person name="Murat C."/>
            <person name="Martin F."/>
            <person name="Kogel K.H."/>
        </authorList>
    </citation>
    <scope>NUCLEOTIDE SEQUENCE [LARGE SCALE GENOMIC DNA]</scope>
    <source>
        <strain evidence="8 9">DSM 11827</strain>
    </source>
</reference>
<dbReference type="InterPro" id="IPR036259">
    <property type="entry name" value="MFS_trans_sf"/>
</dbReference>
<proteinExistence type="predicted"/>
<comment type="caution">
    <text evidence="8">The sequence shown here is derived from an EMBL/GenBank/DDBJ whole genome shotgun (WGS) entry which is preliminary data.</text>
</comment>
<feature type="transmembrane region" description="Helical" evidence="6">
    <location>
        <begin position="142"/>
        <end position="161"/>
    </location>
</feature>
<evidence type="ECO:0000256" key="6">
    <source>
        <dbReference type="SAM" id="Phobius"/>
    </source>
</evidence>
<dbReference type="GO" id="GO:0022857">
    <property type="term" value="F:transmembrane transporter activity"/>
    <property type="evidence" value="ECO:0007669"/>
    <property type="project" value="InterPro"/>
</dbReference>
<feature type="domain" description="Major facilitator superfamily (MFS) profile" evidence="7">
    <location>
        <begin position="77"/>
        <end position="566"/>
    </location>
</feature>
<feature type="transmembrane region" description="Helical" evidence="6">
    <location>
        <begin position="539"/>
        <end position="561"/>
    </location>
</feature>
<evidence type="ECO:0000313" key="9">
    <source>
        <dbReference type="Proteomes" id="UP000007148"/>
    </source>
</evidence>
<feature type="transmembrane region" description="Helical" evidence="6">
    <location>
        <begin position="403"/>
        <end position="421"/>
    </location>
</feature>